<dbReference type="AlphaFoldDB" id="A0A317ZIF4"/>
<evidence type="ECO:0000313" key="3">
    <source>
        <dbReference type="Proteomes" id="UP000247099"/>
    </source>
</evidence>
<dbReference type="EMBL" id="QHJQ01000008">
    <property type="protein sequence ID" value="PXA03549.1"/>
    <property type="molecule type" value="Genomic_DNA"/>
</dbReference>
<proteinExistence type="predicted"/>
<dbReference type="OrthoDB" id="194666at2"/>
<dbReference type="InParanoid" id="A0A317ZIF4"/>
<keyword evidence="3" id="KW-1185">Reference proteome</keyword>
<dbReference type="InterPro" id="IPR043129">
    <property type="entry name" value="ATPase_NBD"/>
</dbReference>
<sequence length="249" mass="27625">MKENTEAPAYPALVVDGSSSCFFSGILGKDGEWLASKTADEPALESLFTTVDEVLKSAGLKLEAIESYIYCEGPGSVLGLRLCAMAIETWRRIQGRTTQLYSYNSLKLVAARLLSEGEIKESTLLISDWKKDTWNSLQVEANTLNEVTPIHAGELSQWEGPVYHLPARKGWQKAPDNTVEIAYEPKTIPKLWKHSGLFEPRSTIELYNSGINTFQKWTPQRHRATPEQSEGGRATTESENQNSASKTAS</sequence>
<feature type="region of interest" description="Disordered" evidence="1">
    <location>
        <begin position="217"/>
        <end position="249"/>
    </location>
</feature>
<comment type="caution">
    <text evidence="2">The sequence shown here is derived from an EMBL/GenBank/DDBJ whole genome shotgun (WGS) entry which is preliminary data.</text>
</comment>
<evidence type="ECO:0008006" key="4">
    <source>
        <dbReference type="Google" id="ProtNLM"/>
    </source>
</evidence>
<evidence type="ECO:0000313" key="2">
    <source>
        <dbReference type="EMBL" id="PXA03549.1"/>
    </source>
</evidence>
<organism evidence="2 3">
    <name type="scientific">Coraliomargarita sinensis</name>
    <dbReference type="NCBI Taxonomy" id="2174842"/>
    <lineage>
        <taxon>Bacteria</taxon>
        <taxon>Pseudomonadati</taxon>
        <taxon>Verrucomicrobiota</taxon>
        <taxon>Opitutia</taxon>
        <taxon>Puniceicoccales</taxon>
        <taxon>Coraliomargaritaceae</taxon>
        <taxon>Coraliomargarita</taxon>
    </lineage>
</organism>
<reference evidence="2 3" key="1">
    <citation type="submission" date="2018-05" db="EMBL/GenBank/DDBJ databases">
        <title>Coraliomargarita sinensis sp. nov., isolated from a marine solar saltern.</title>
        <authorList>
            <person name="Zhou L.Y."/>
        </authorList>
    </citation>
    <scope>NUCLEOTIDE SEQUENCE [LARGE SCALE GENOMIC DNA]</scope>
    <source>
        <strain evidence="2 3">WN38</strain>
    </source>
</reference>
<feature type="compositionally biased region" description="Polar residues" evidence="1">
    <location>
        <begin position="235"/>
        <end position="249"/>
    </location>
</feature>
<accession>A0A317ZIF4</accession>
<dbReference type="SUPFAM" id="SSF53067">
    <property type="entry name" value="Actin-like ATPase domain"/>
    <property type="match status" value="1"/>
</dbReference>
<dbReference type="RefSeq" id="WP_110131549.1">
    <property type="nucleotide sequence ID" value="NZ_QHJQ01000008.1"/>
</dbReference>
<protein>
    <recommendedName>
        <fullName evidence="4">Gcp-like domain-containing protein</fullName>
    </recommendedName>
</protein>
<evidence type="ECO:0000256" key="1">
    <source>
        <dbReference type="SAM" id="MobiDB-lite"/>
    </source>
</evidence>
<name>A0A317ZIF4_9BACT</name>
<gene>
    <name evidence="2" type="ORF">DDZ13_11235</name>
</gene>
<dbReference type="Gene3D" id="3.30.420.40">
    <property type="match status" value="1"/>
</dbReference>
<dbReference type="Proteomes" id="UP000247099">
    <property type="component" value="Unassembled WGS sequence"/>
</dbReference>